<organism evidence="1">
    <name type="scientific">Myoviridae sp. ctbEa13</name>
    <dbReference type="NCBI Taxonomy" id="2825136"/>
    <lineage>
        <taxon>Viruses</taxon>
        <taxon>Duplodnaviria</taxon>
        <taxon>Heunggongvirae</taxon>
        <taxon>Uroviricota</taxon>
        <taxon>Caudoviricetes</taxon>
    </lineage>
</organism>
<dbReference type="EMBL" id="BK016237">
    <property type="protein sequence ID" value="DAG04087.1"/>
    <property type="molecule type" value="Genomic_DNA"/>
</dbReference>
<proteinExistence type="predicted"/>
<sequence length="79" mass="8601">MAAITTIYSGSAKLDNTYLGTIQLEKIYLGTNLIYDLITKLATVTDVTLRGKVLQFESAKDATKYDVLLDGKSIGKVRG</sequence>
<evidence type="ECO:0000313" key="1">
    <source>
        <dbReference type="EMBL" id="DAG04087.1"/>
    </source>
</evidence>
<accession>A0A8S5VBU7</accession>
<name>A0A8S5VBU7_9CAUD</name>
<reference evidence="1" key="1">
    <citation type="journal article" date="2021" name="Proc. Natl. Acad. Sci. U.S.A.">
        <title>A Catalog of Tens of Thousands of Viruses from Human Metagenomes Reveals Hidden Associations with Chronic Diseases.</title>
        <authorList>
            <person name="Tisza M.J."/>
            <person name="Buck C.B."/>
        </authorList>
    </citation>
    <scope>NUCLEOTIDE SEQUENCE</scope>
    <source>
        <strain evidence="1">CtbEa13</strain>
    </source>
</reference>
<protein>
    <submittedName>
        <fullName evidence="1">Uncharacterized protein</fullName>
    </submittedName>
</protein>